<keyword evidence="2" id="KW-1185">Reference proteome</keyword>
<name>A0AA88H467_NAELO</name>
<sequence length="352" mass="40139">MQQSEHVVVVNLIHLRIADSEHERNGITSSSTLNPIFSINDTEPSYLDVVWRKLILKLRKREEVGFSGQFRLVHEINTNDHESLGLTNPIRLYDVKISQRYRVILLSDNSNGAILIFNLNDRSLKKVVDCQHSDIRYLCVENNFKNNRDALIITGKGLRKYDLELVLNMANMDEAEIWKSGSHEFFNETVIGYNHLVHDGKVENLIYTSVGFKAIDVLNSTTGEFIRTLISDSVDRRGFDINWKGYLTAFYAKEGDQSNSPFIQETYEEGNVKKFNIESLPLFDTLIHDRITHNYIVTDCASNLIVVFDENGIVVSTYLKDDRVIVSPSGLCLNPCNGELFIAHDNGVSIFM</sequence>
<reference evidence="1 2" key="1">
    <citation type="journal article" date="2018" name="BMC Genomics">
        <title>The genome of Naegleria lovaniensis, the basis for a comparative approach to unravel pathogenicity factors of the human pathogenic amoeba N. fowleri.</title>
        <authorList>
            <person name="Liechti N."/>
            <person name="Schurch N."/>
            <person name="Bruggmann R."/>
            <person name="Wittwer M."/>
        </authorList>
    </citation>
    <scope>NUCLEOTIDE SEQUENCE [LARGE SCALE GENOMIC DNA]</scope>
    <source>
        <strain evidence="1 2">ATCC 30569</strain>
    </source>
</reference>
<dbReference type="EMBL" id="PYSW02000001">
    <property type="protein sequence ID" value="KAG2394183.1"/>
    <property type="molecule type" value="Genomic_DNA"/>
</dbReference>
<accession>A0AA88H467</accession>
<protein>
    <submittedName>
        <fullName evidence="1">Uncharacterized protein</fullName>
    </submittedName>
</protein>
<proteinExistence type="predicted"/>
<dbReference type="RefSeq" id="XP_044556077.1">
    <property type="nucleotide sequence ID" value="XM_044693531.1"/>
</dbReference>
<evidence type="ECO:0000313" key="1">
    <source>
        <dbReference type="EMBL" id="KAG2394183.1"/>
    </source>
</evidence>
<evidence type="ECO:0000313" key="2">
    <source>
        <dbReference type="Proteomes" id="UP000816034"/>
    </source>
</evidence>
<organism evidence="1 2">
    <name type="scientific">Naegleria lovaniensis</name>
    <name type="common">Amoeba</name>
    <dbReference type="NCBI Taxonomy" id="51637"/>
    <lineage>
        <taxon>Eukaryota</taxon>
        <taxon>Discoba</taxon>
        <taxon>Heterolobosea</taxon>
        <taxon>Tetramitia</taxon>
        <taxon>Eutetramitia</taxon>
        <taxon>Vahlkampfiidae</taxon>
        <taxon>Naegleria</taxon>
    </lineage>
</organism>
<dbReference type="GeneID" id="68096402"/>
<comment type="caution">
    <text evidence="1">The sequence shown here is derived from an EMBL/GenBank/DDBJ whole genome shotgun (WGS) entry which is preliminary data.</text>
</comment>
<dbReference type="AlphaFoldDB" id="A0AA88H467"/>
<dbReference type="SUPFAM" id="SSF101898">
    <property type="entry name" value="NHL repeat"/>
    <property type="match status" value="1"/>
</dbReference>
<dbReference type="Proteomes" id="UP000816034">
    <property type="component" value="Unassembled WGS sequence"/>
</dbReference>
<gene>
    <name evidence="1" type="ORF">C9374_003947</name>
</gene>